<proteinExistence type="predicted"/>
<organism evidence="1 2">
    <name type="scientific">Bacteroides stercorirosoris</name>
    <dbReference type="NCBI Taxonomy" id="871324"/>
    <lineage>
        <taxon>Bacteria</taxon>
        <taxon>Pseudomonadati</taxon>
        <taxon>Bacteroidota</taxon>
        <taxon>Bacteroidia</taxon>
        <taxon>Bacteroidales</taxon>
        <taxon>Bacteroidaceae</taxon>
        <taxon>Bacteroides</taxon>
    </lineage>
</organism>
<dbReference type="EMBL" id="FQZN01000001">
    <property type="protein sequence ID" value="SHI34340.1"/>
    <property type="molecule type" value="Genomic_DNA"/>
</dbReference>
<dbReference type="AlphaFoldDB" id="A0A1M6ACV2"/>
<keyword evidence="2" id="KW-1185">Reference proteome</keyword>
<evidence type="ECO:0000313" key="2">
    <source>
        <dbReference type="Proteomes" id="UP000184192"/>
    </source>
</evidence>
<name>A0A1M6ACV2_9BACE</name>
<gene>
    <name evidence="1" type="ORF">SAMN05444350_101187</name>
</gene>
<accession>A0A1M6ACV2</accession>
<sequence>MYFFYFCGKLAGNSKEKQIFELLNNLNSIIYVVK</sequence>
<evidence type="ECO:0000313" key="1">
    <source>
        <dbReference type="EMBL" id="SHI34340.1"/>
    </source>
</evidence>
<reference evidence="2" key="1">
    <citation type="submission" date="2016-11" db="EMBL/GenBank/DDBJ databases">
        <authorList>
            <person name="Varghese N."/>
            <person name="Submissions S."/>
        </authorList>
    </citation>
    <scope>NUCLEOTIDE SEQUENCE [LARGE SCALE GENOMIC DNA]</scope>
    <source>
        <strain evidence="2">DSM 26884</strain>
    </source>
</reference>
<dbReference type="Proteomes" id="UP000184192">
    <property type="component" value="Unassembled WGS sequence"/>
</dbReference>
<protein>
    <submittedName>
        <fullName evidence="1">Uncharacterized protein</fullName>
    </submittedName>
</protein>